<accession>A0ABV4U6J8</accession>
<evidence type="ECO:0008006" key="4">
    <source>
        <dbReference type="Google" id="ProtNLM"/>
    </source>
</evidence>
<keyword evidence="1" id="KW-1133">Transmembrane helix</keyword>
<comment type="caution">
    <text evidence="2">The sequence shown here is derived from an EMBL/GenBank/DDBJ whole genome shotgun (WGS) entry which is preliminary data.</text>
</comment>
<keyword evidence="1" id="KW-0812">Transmembrane</keyword>
<dbReference type="EMBL" id="JBGUBD010000007">
    <property type="protein sequence ID" value="MFA9479218.1"/>
    <property type="molecule type" value="Genomic_DNA"/>
</dbReference>
<organism evidence="2 3">
    <name type="scientific">Natronomicrosphaera hydrolytica</name>
    <dbReference type="NCBI Taxonomy" id="3242702"/>
    <lineage>
        <taxon>Bacteria</taxon>
        <taxon>Pseudomonadati</taxon>
        <taxon>Planctomycetota</taxon>
        <taxon>Phycisphaerae</taxon>
        <taxon>Phycisphaerales</taxon>
        <taxon>Phycisphaeraceae</taxon>
        <taxon>Natronomicrosphaera</taxon>
    </lineage>
</organism>
<evidence type="ECO:0000313" key="2">
    <source>
        <dbReference type="EMBL" id="MFA9479218.1"/>
    </source>
</evidence>
<dbReference type="RefSeq" id="WP_425346144.1">
    <property type="nucleotide sequence ID" value="NZ_JBGUBD010000007.1"/>
</dbReference>
<feature type="transmembrane region" description="Helical" evidence="1">
    <location>
        <begin position="36"/>
        <end position="56"/>
    </location>
</feature>
<gene>
    <name evidence="2" type="ORF">ACERK3_13080</name>
</gene>
<protein>
    <recommendedName>
        <fullName evidence="4">CAAX prenyl protease-like protein</fullName>
    </recommendedName>
</protein>
<dbReference type="Proteomes" id="UP001575105">
    <property type="component" value="Unassembled WGS sequence"/>
</dbReference>
<evidence type="ECO:0000256" key="1">
    <source>
        <dbReference type="SAM" id="Phobius"/>
    </source>
</evidence>
<keyword evidence="3" id="KW-1185">Reference proteome</keyword>
<sequence length="296" mass="33796">MSEPTSDNAVETKAAQGGTLPAFDAWMASNPWHPRIVPFAVYLVFLAIIEFVRGYWLLSYPLLYGVQCITVAWLLWRYRKLLPELTIKFHWLAVPTGVGLCVAWVALGYAMIWLAPGWFAAGDEPHYMQEMQGEHPGVFYVSMVLRLIGMAMLVPLFEELFIRSACLRGLHSAKKTKAGLVQLAEDMPLIGERVMHTQAAKEAAKYPAAFTQQLREWPVGKLTMFGVFASTFIFMVHHLPRDWPGTIVCAAVWCWLLWYTNRGERRMGLGPIAWSHGITNAALWWWCWQMGDWQFL</sequence>
<proteinExistence type="predicted"/>
<evidence type="ECO:0000313" key="3">
    <source>
        <dbReference type="Proteomes" id="UP001575105"/>
    </source>
</evidence>
<feature type="transmembrane region" description="Helical" evidence="1">
    <location>
        <begin position="91"/>
        <end position="118"/>
    </location>
</feature>
<name>A0ABV4U6J8_9BACT</name>
<feature type="transmembrane region" description="Helical" evidence="1">
    <location>
        <begin position="243"/>
        <end position="260"/>
    </location>
</feature>
<keyword evidence="1" id="KW-0472">Membrane</keyword>
<reference evidence="2 3" key="1">
    <citation type="submission" date="2024-08" db="EMBL/GenBank/DDBJ databases">
        <title>Whole-genome sequencing of halo(alkali)philic microorganisms from hypersaline lakes.</title>
        <authorList>
            <person name="Sorokin D.Y."/>
            <person name="Merkel A.Y."/>
            <person name="Messina E."/>
            <person name="Yakimov M."/>
        </authorList>
    </citation>
    <scope>NUCLEOTIDE SEQUENCE [LARGE SCALE GENOMIC DNA]</scope>
    <source>
        <strain evidence="2 3">AB-hyl4</strain>
    </source>
</reference>
<feature type="transmembrane region" description="Helical" evidence="1">
    <location>
        <begin position="219"/>
        <end position="237"/>
    </location>
</feature>
<feature type="transmembrane region" description="Helical" evidence="1">
    <location>
        <begin position="62"/>
        <end position="79"/>
    </location>
</feature>